<comment type="caution">
    <text evidence="2">The sequence shown here is derived from an EMBL/GenBank/DDBJ whole genome shotgun (WGS) entry which is preliminary data.</text>
</comment>
<keyword evidence="3" id="KW-1185">Reference proteome</keyword>
<organism evidence="2 3">
    <name type="scientific">Sphingobium lignivorans</name>
    <dbReference type="NCBI Taxonomy" id="2735886"/>
    <lineage>
        <taxon>Bacteria</taxon>
        <taxon>Pseudomonadati</taxon>
        <taxon>Pseudomonadota</taxon>
        <taxon>Alphaproteobacteria</taxon>
        <taxon>Sphingomonadales</taxon>
        <taxon>Sphingomonadaceae</taxon>
        <taxon>Sphingobium</taxon>
    </lineage>
</organism>
<evidence type="ECO:0000313" key="3">
    <source>
        <dbReference type="Proteomes" id="UP001138540"/>
    </source>
</evidence>
<evidence type="ECO:0000313" key="2">
    <source>
        <dbReference type="EMBL" id="MBB5984054.1"/>
    </source>
</evidence>
<dbReference type="InterPro" id="IPR001206">
    <property type="entry name" value="Diacylglycerol_kinase_cat_dom"/>
</dbReference>
<reference evidence="2 3" key="1">
    <citation type="submission" date="2020-08" db="EMBL/GenBank/DDBJ databases">
        <title>Exploring microbial biodiversity for novel pathways involved in the catabolism of aromatic compounds derived from lignin.</title>
        <authorList>
            <person name="Elkins J."/>
        </authorList>
    </citation>
    <scope>NUCLEOTIDE SEQUENCE [LARGE SCALE GENOMIC DNA]</scope>
    <source>
        <strain evidence="2 3">B1D3A</strain>
    </source>
</reference>
<dbReference type="InterPro" id="IPR017438">
    <property type="entry name" value="ATP-NAD_kinase_N"/>
</dbReference>
<dbReference type="RefSeq" id="WP_184148713.1">
    <property type="nucleotide sequence ID" value="NZ_JACHKA010000001.1"/>
</dbReference>
<name>A0ABR6NCV5_9SPHN</name>
<accession>A0ABR6NCV5</accession>
<dbReference type="InterPro" id="IPR016064">
    <property type="entry name" value="NAD/diacylglycerol_kinase_sf"/>
</dbReference>
<gene>
    <name evidence="2" type="ORF">HNP60_000028</name>
</gene>
<dbReference type="PROSITE" id="PS50146">
    <property type="entry name" value="DAGK"/>
    <property type="match status" value="1"/>
</dbReference>
<feature type="domain" description="DAGKc" evidence="1">
    <location>
        <begin position="1"/>
        <end position="127"/>
    </location>
</feature>
<evidence type="ECO:0000259" key="1">
    <source>
        <dbReference type="PROSITE" id="PS50146"/>
    </source>
</evidence>
<dbReference type="SUPFAM" id="SSF111331">
    <property type="entry name" value="NAD kinase/diacylglycerol kinase-like"/>
    <property type="match status" value="1"/>
</dbReference>
<dbReference type="Pfam" id="PF00781">
    <property type="entry name" value="DAGK_cat"/>
    <property type="match status" value="1"/>
</dbReference>
<dbReference type="Gene3D" id="3.40.50.10330">
    <property type="entry name" value="Probable inorganic polyphosphate/atp-NAD kinase, domain 1"/>
    <property type="match status" value="1"/>
</dbReference>
<protein>
    <recommendedName>
        <fullName evidence="1">DAGKc domain-containing protein</fullName>
    </recommendedName>
</protein>
<dbReference type="Proteomes" id="UP001138540">
    <property type="component" value="Unassembled WGS sequence"/>
</dbReference>
<sequence>MIRSLFVANERSGSFNPALVTELLALFEKAGKPIDRTVLLGKEDLPDAAEATAQALDLIVMLTGDGTVSTAADRLAGWEGTLLILPGGTMNLLAHALHGHHTPREIVEAWLAGKGKAMTVPMIRAGTLTAYCGIIAGPTALWGEVREDLRNRDLASLSETVPRALNATFEAPGVNVDGREERYPAIYVEPWGDGLHAYGVMVGDAGDLLRHGLAWLKGDFRDGPAEIVDVAPALKLVSSSEHLDLLVDGEQDKAPVPLDLACEQSSVRFHSILGRHAWR</sequence>
<proteinExistence type="predicted"/>
<dbReference type="EMBL" id="JACHKA010000001">
    <property type="protein sequence ID" value="MBB5984054.1"/>
    <property type="molecule type" value="Genomic_DNA"/>
</dbReference>